<proteinExistence type="predicted"/>
<gene>
    <name evidence="3" type="ORF">H8S23_09240</name>
</gene>
<feature type="region of interest" description="Disordered" evidence="1">
    <location>
        <begin position="47"/>
        <end position="99"/>
    </location>
</feature>
<protein>
    <submittedName>
        <fullName evidence="3">Uncharacterized protein</fullName>
    </submittedName>
</protein>
<keyword evidence="2" id="KW-0732">Signal</keyword>
<feature type="compositionally biased region" description="Low complexity" evidence="1">
    <location>
        <begin position="65"/>
        <end position="82"/>
    </location>
</feature>
<feature type="signal peptide" evidence="2">
    <location>
        <begin position="1"/>
        <end position="20"/>
    </location>
</feature>
<dbReference type="EMBL" id="JACONZ010000003">
    <property type="protein sequence ID" value="MBC5581690.1"/>
    <property type="molecule type" value="Genomic_DNA"/>
</dbReference>
<name>A0A923L157_9FIRM</name>
<dbReference type="Proteomes" id="UP000659630">
    <property type="component" value="Unassembled WGS sequence"/>
</dbReference>
<organism evidence="3 4">
    <name type="scientific">Anaerofilum hominis</name>
    <dbReference type="NCBI Taxonomy" id="2763016"/>
    <lineage>
        <taxon>Bacteria</taxon>
        <taxon>Bacillati</taxon>
        <taxon>Bacillota</taxon>
        <taxon>Clostridia</taxon>
        <taxon>Eubacteriales</taxon>
        <taxon>Oscillospiraceae</taxon>
        <taxon>Anaerofilum</taxon>
    </lineage>
</organism>
<feature type="chain" id="PRO_5039488352" evidence="2">
    <location>
        <begin position="21"/>
        <end position="99"/>
    </location>
</feature>
<evidence type="ECO:0000256" key="1">
    <source>
        <dbReference type="SAM" id="MobiDB-lite"/>
    </source>
</evidence>
<evidence type="ECO:0000313" key="3">
    <source>
        <dbReference type="EMBL" id="MBC5581690.1"/>
    </source>
</evidence>
<evidence type="ECO:0000313" key="4">
    <source>
        <dbReference type="Proteomes" id="UP000659630"/>
    </source>
</evidence>
<comment type="caution">
    <text evidence="3">The sequence shown here is derived from an EMBL/GenBank/DDBJ whole genome shotgun (WGS) entry which is preliminary data.</text>
</comment>
<feature type="compositionally biased region" description="Polar residues" evidence="1">
    <location>
        <begin position="89"/>
        <end position="99"/>
    </location>
</feature>
<keyword evidence="4" id="KW-1185">Reference proteome</keyword>
<dbReference type="RefSeq" id="WP_186888057.1">
    <property type="nucleotide sequence ID" value="NZ_JACONZ010000003.1"/>
</dbReference>
<accession>A0A923L157</accession>
<sequence>MKHRLAAALLALLVLLSALAYCQARRLERAFWRAQARQELLLRDALPDGAAAEEAPLPPGKTRRQTGAATAGAGTESGGRAAPGPFRGSPQQKSVVPGL</sequence>
<evidence type="ECO:0000256" key="2">
    <source>
        <dbReference type="SAM" id="SignalP"/>
    </source>
</evidence>
<reference evidence="3" key="1">
    <citation type="submission" date="2020-08" db="EMBL/GenBank/DDBJ databases">
        <title>Genome public.</title>
        <authorList>
            <person name="Liu C."/>
            <person name="Sun Q."/>
        </authorList>
    </citation>
    <scope>NUCLEOTIDE SEQUENCE</scope>
    <source>
        <strain evidence="3">BX8</strain>
    </source>
</reference>
<dbReference type="AlphaFoldDB" id="A0A923L157"/>